<proteinExistence type="predicted"/>
<keyword evidence="3" id="KW-1185">Reference proteome</keyword>
<dbReference type="AlphaFoldDB" id="A0A6G0T4U5"/>
<evidence type="ECO:0000256" key="1">
    <source>
        <dbReference type="SAM" id="Phobius"/>
    </source>
</evidence>
<keyword evidence="1" id="KW-0472">Membrane</keyword>
<feature type="transmembrane region" description="Helical" evidence="1">
    <location>
        <begin position="104"/>
        <end position="129"/>
    </location>
</feature>
<evidence type="ECO:0000313" key="2">
    <source>
        <dbReference type="EMBL" id="KAE9525950.1"/>
    </source>
</evidence>
<gene>
    <name evidence="2" type="ORF">AGLY_013999</name>
</gene>
<dbReference type="Proteomes" id="UP000475862">
    <property type="component" value="Unassembled WGS sequence"/>
</dbReference>
<organism evidence="2 3">
    <name type="scientific">Aphis glycines</name>
    <name type="common">Soybean aphid</name>
    <dbReference type="NCBI Taxonomy" id="307491"/>
    <lineage>
        <taxon>Eukaryota</taxon>
        <taxon>Metazoa</taxon>
        <taxon>Ecdysozoa</taxon>
        <taxon>Arthropoda</taxon>
        <taxon>Hexapoda</taxon>
        <taxon>Insecta</taxon>
        <taxon>Pterygota</taxon>
        <taxon>Neoptera</taxon>
        <taxon>Paraneoptera</taxon>
        <taxon>Hemiptera</taxon>
        <taxon>Sternorrhyncha</taxon>
        <taxon>Aphidomorpha</taxon>
        <taxon>Aphidoidea</taxon>
        <taxon>Aphididae</taxon>
        <taxon>Aphidini</taxon>
        <taxon>Aphis</taxon>
        <taxon>Aphis</taxon>
    </lineage>
</organism>
<keyword evidence="1" id="KW-1133">Transmembrane helix</keyword>
<evidence type="ECO:0000313" key="3">
    <source>
        <dbReference type="Proteomes" id="UP000475862"/>
    </source>
</evidence>
<protein>
    <submittedName>
        <fullName evidence="2">Uncharacterized protein</fullName>
    </submittedName>
</protein>
<accession>A0A6G0T4U5</accession>
<name>A0A6G0T4U5_APHGL</name>
<dbReference type="EMBL" id="VYZN01000057">
    <property type="protein sequence ID" value="KAE9525950.1"/>
    <property type="molecule type" value="Genomic_DNA"/>
</dbReference>
<reference evidence="2 3" key="1">
    <citation type="submission" date="2019-08" db="EMBL/GenBank/DDBJ databases">
        <title>The genome of the soybean aphid Biotype 1, its phylome, world population structure and adaptation to the North American continent.</title>
        <authorList>
            <person name="Giordano R."/>
            <person name="Donthu R.K."/>
            <person name="Hernandez A.G."/>
            <person name="Wright C.L."/>
            <person name="Zimin A.V."/>
        </authorList>
    </citation>
    <scope>NUCLEOTIDE SEQUENCE [LARGE SCALE GENOMIC DNA]</scope>
    <source>
        <tissue evidence="2">Whole aphids</tissue>
    </source>
</reference>
<keyword evidence="1" id="KW-0812">Transmembrane</keyword>
<comment type="caution">
    <text evidence="2">The sequence shown here is derived from an EMBL/GenBank/DDBJ whole genome shotgun (WGS) entry which is preliminary data.</text>
</comment>
<sequence length="191" mass="21823">MVAGIVSCCKYSADVNVEYYFAVLRKIQDCIHINISEPEVIKNSDYRYSLFQAVVFADLCIVVKDNDITEVRFKAALLHHTKSIKVVIRKQSSLQRWSRGDQHLITVIMLFVIQKLFFIFTFAGSPVMYPGSILFNKLIIILCTRSSWSDGLNIEAKCRIDTIASLPLFPMQPYPGPDTVLRAIFDQTKHK</sequence>